<dbReference type="Pfam" id="PF02627">
    <property type="entry name" value="CMD"/>
    <property type="match status" value="1"/>
</dbReference>
<dbReference type="InterPro" id="IPR003779">
    <property type="entry name" value="CMD-like"/>
</dbReference>
<dbReference type="NCBIfam" id="TIGR00778">
    <property type="entry name" value="ahpD_dom"/>
    <property type="match status" value="1"/>
</dbReference>
<dbReference type="EMBL" id="MSDW01000002">
    <property type="protein sequence ID" value="OKY77305.1"/>
    <property type="molecule type" value="Genomic_DNA"/>
</dbReference>
<name>A0A1Q6DSF5_METT1</name>
<dbReference type="GO" id="GO:0051920">
    <property type="term" value="F:peroxiredoxin activity"/>
    <property type="evidence" value="ECO:0007669"/>
    <property type="project" value="InterPro"/>
</dbReference>
<evidence type="ECO:0000313" key="3">
    <source>
        <dbReference type="Proteomes" id="UP000185744"/>
    </source>
</evidence>
<organism evidence="2 3">
    <name type="scientific">Methanohalarchaeum thermophilum</name>
    <dbReference type="NCBI Taxonomy" id="1903181"/>
    <lineage>
        <taxon>Archaea</taxon>
        <taxon>Methanobacteriati</taxon>
        <taxon>Methanobacteriota</taxon>
        <taxon>Methanonatronarchaeia</taxon>
        <taxon>Methanonatronarchaeales</taxon>
        <taxon>Methanonatronarchaeaceae</taxon>
        <taxon>Candidatus Methanohalarchaeum</taxon>
    </lineage>
</organism>
<evidence type="ECO:0000259" key="1">
    <source>
        <dbReference type="Pfam" id="PF02627"/>
    </source>
</evidence>
<proteinExistence type="predicted"/>
<sequence>MSKVNEVLKEKGIDFEEEVVEKLMDGGALDPETKRLMTIACATAVDCKECVNHHTKLAKKEGIEEEKIEEAMLVASLVGFGSRSKHLAQYKNKN</sequence>
<dbReference type="InterPro" id="IPR029032">
    <property type="entry name" value="AhpD-like"/>
</dbReference>
<dbReference type="Proteomes" id="UP000185744">
    <property type="component" value="Unassembled WGS sequence"/>
</dbReference>
<dbReference type="InterPro" id="IPR004675">
    <property type="entry name" value="AhpD_core"/>
</dbReference>
<dbReference type="STRING" id="1903181.BTN85_1955"/>
<dbReference type="Gene3D" id="1.20.1290.10">
    <property type="entry name" value="AhpD-like"/>
    <property type="match status" value="1"/>
</dbReference>
<dbReference type="PANTHER" id="PTHR33930:SF2">
    <property type="entry name" value="BLR3452 PROTEIN"/>
    <property type="match status" value="1"/>
</dbReference>
<evidence type="ECO:0000313" key="2">
    <source>
        <dbReference type="EMBL" id="OKY77305.1"/>
    </source>
</evidence>
<accession>A0A1Q6DSF5</accession>
<gene>
    <name evidence="2" type="ORF">BTN85_1955</name>
</gene>
<dbReference type="InParanoid" id="A0A1Q6DSF5"/>
<comment type="caution">
    <text evidence="2">The sequence shown here is derived from an EMBL/GenBank/DDBJ whole genome shotgun (WGS) entry which is preliminary data.</text>
</comment>
<keyword evidence="3" id="KW-1185">Reference proteome</keyword>
<dbReference type="AlphaFoldDB" id="A0A1Q6DSF5"/>
<dbReference type="PANTHER" id="PTHR33930">
    <property type="entry name" value="ALKYL HYDROPEROXIDE REDUCTASE AHPD"/>
    <property type="match status" value="1"/>
</dbReference>
<dbReference type="SUPFAM" id="SSF69118">
    <property type="entry name" value="AhpD-like"/>
    <property type="match status" value="1"/>
</dbReference>
<protein>
    <submittedName>
        <fullName evidence="2">Damma-carboxymuconolactone decarboxylase-like protein</fullName>
    </submittedName>
</protein>
<reference evidence="2" key="1">
    <citation type="submission" date="2016-12" db="EMBL/GenBank/DDBJ databases">
        <title>Discovery of methanogenic haloarchaea.</title>
        <authorList>
            <person name="Sorokin D.Y."/>
            <person name="Makarova K.S."/>
            <person name="Abbas B."/>
            <person name="Ferrer M."/>
            <person name="Golyshin P.N."/>
        </authorList>
    </citation>
    <scope>NUCLEOTIDE SEQUENCE [LARGE SCALE GENOMIC DNA]</scope>
    <source>
        <strain evidence="2">HMET1</strain>
    </source>
</reference>
<feature type="domain" description="Carboxymuconolactone decarboxylase-like" evidence="1">
    <location>
        <begin position="21"/>
        <end position="88"/>
    </location>
</feature>